<dbReference type="Proteomes" id="UP000284547">
    <property type="component" value="Unassembled WGS sequence"/>
</dbReference>
<feature type="transmembrane region" description="Helical" evidence="6">
    <location>
        <begin position="91"/>
        <end position="111"/>
    </location>
</feature>
<evidence type="ECO:0000313" key="8">
    <source>
        <dbReference type="Proteomes" id="UP000284547"/>
    </source>
</evidence>
<dbReference type="PIRSF" id="PIRSF035875">
    <property type="entry name" value="RNase_BN"/>
    <property type="match status" value="1"/>
</dbReference>
<evidence type="ECO:0000256" key="3">
    <source>
        <dbReference type="ARBA" id="ARBA00022692"/>
    </source>
</evidence>
<feature type="transmembrane region" description="Helical" evidence="6">
    <location>
        <begin position="243"/>
        <end position="263"/>
    </location>
</feature>
<keyword evidence="4 6" id="KW-1133">Transmembrane helix</keyword>
<protein>
    <submittedName>
        <fullName evidence="7">YihY/virulence factor BrkB family protein</fullName>
    </submittedName>
</protein>
<comment type="subcellular location">
    <subcellularLocation>
        <location evidence="1">Cell membrane</location>
        <topology evidence="1">Multi-pass membrane protein</topology>
    </subcellularLocation>
</comment>
<organism evidence="7 8">
    <name type="scientific">Pseudotabrizicola alkalilacus</name>
    <dbReference type="NCBI Taxonomy" id="2305252"/>
    <lineage>
        <taxon>Bacteria</taxon>
        <taxon>Pseudomonadati</taxon>
        <taxon>Pseudomonadota</taxon>
        <taxon>Alphaproteobacteria</taxon>
        <taxon>Rhodobacterales</taxon>
        <taxon>Paracoccaceae</taxon>
        <taxon>Pseudotabrizicola</taxon>
    </lineage>
</organism>
<name>A0A411Z4T4_9RHOB</name>
<evidence type="ECO:0000256" key="2">
    <source>
        <dbReference type="ARBA" id="ARBA00022475"/>
    </source>
</evidence>
<keyword evidence="5 6" id="KW-0472">Membrane</keyword>
<dbReference type="PANTHER" id="PTHR30213">
    <property type="entry name" value="INNER MEMBRANE PROTEIN YHJD"/>
    <property type="match status" value="1"/>
</dbReference>
<dbReference type="NCBIfam" id="TIGR00765">
    <property type="entry name" value="yihY_not_rbn"/>
    <property type="match status" value="1"/>
</dbReference>
<evidence type="ECO:0000313" key="7">
    <source>
        <dbReference type="EMBL" id="RGP38065.1"/>
    </source>
</evidence>
<dbReference type="EMBL" id="QWEY01000002">
    <property type="protein sequence ID" value="RGP38065.1"/>
    <property type="molecule type" value="Genomic_DNA"/>
</dbReference>
<evidence type="ECO:0000256" key="5">
    <source>
        <dbReference type="ARBA" id="ARBA00023136"/>
    </source>
</evidence>
<reference evidence="7 8" key="1">
    <citation type="submission" date="2018-08" db="EMBL/GenBank/DDBJ databases">
        <title>Flavobacterium tibetense sp. nov., isolated from a wetland YonghuCo on Tibetan Plateau.</title>
        <authorList>
            <person name="Phurbu D."/>
            <person name="Lu H."/>
            <person name="Xing P."/>
        </authorList>
    </citation>
    <scope>NUCLEOTIDE SEQUENCE [LARGE SCALE GENOMIC DNA]</scope>
    <source>
        <strain evidence="7 8">DJC</strain>
    </source>
</reference>
<evidence type="ECO:0000256" key="4">
    <source>
        <dbReference type="ARBA" id="ARBA00022989"/>
    </source>
</evidence>
<feature type="transmembrane region" description="Helical" evidence="6">
    <location>
        <begin position="178"/>
        <end position="196"/>
    </location>
</feature>
<evidence type="ECO:0000256" key="1">
    <source>
        <dbReference type="ARBA" id="ARBA00004651"/>
    </source>
</evidence>
<dbReference type="OrthoDB" id="9781030at2"/>
<keyword evidence="8" id="KW-1185">Reference proteome</keyword>
<accession>A0A411Z4T4</accession>
<feature type="transmembrane region" description="Helical" evidence="6">
    <location>
        <begin position="208"/>
        <end position="231"/>
    </location>
</feature>
<keyword evidence="3 6" id="KW-0812">Transmembrane</keyword>
<feature type="transmembrane region" description="Helical" evidence="6">
    <location>
        <begin position="132"/>
        <end position="158"/>
    </location>
</feature>
<proteinExistence type="predicted"/>
<sequence>MFRPMLTKQFWIDLYTEISEDNVFNGAAALAYYLTLAIFPAFIVIMAVIPYLPIQNIDQAIMDLLHEALPGEAAALLEETVAEVTQQQRGGLLSVGILFTLWTVSTGMYAIMQHLNITCDVEEARSFIKARVVALLLSVAFIALAIGALTLIVLGGVIEGWLFSLFGESEIIVIAFRVIRWILIVLGLLLGFAMVYRYAPNVEQKFRFITPGAVLGVVMLIVASLAFTVYIQNFGDYSATYGSIGAVIILMLWLYIAGLVILFGSEINALIEHYDPEGKRKGEKRTHRQAGGPLHR</sequence>
<dbReference type="RefSeq" id="WP_118150120.1">
    <property type="nucleotide sequence ID" value="NZ_QWEY01000002.1"/>
</dbReference>
<gene>
    <name evidence="7" type="ORF">D1012_04275</name>
</gene>
<comment type="caution">
    <text evidence="7">The sequence shown here is derived from an EMBL/GenBank/DDBJ whole genome shotgun (WGS) entry which is preliminary data.</text>
</comment>
<feature type="transmembrane region" description="Helical" evidence="6">
    <location>
        <begin position="30"/>
        <end position="52"/>
    </location>
</feature>
<dbReference type="InterPro" id="IPR017039">
    <property type="entry name" value="Virul_fac_BrkB"/>
</dbReference>
<dbReference type="AlphaFoldDB" id="A0A411Z4T4"/>
<keyword evidence="2" id="KW-1003">Cell membrane</keyword>
<dbReference type="PANTHER" id="PTHR30213:SF0">
    <property type="entry name" value="UPF0761 MEMBRANE PROTEIN YIHY"/>
    <property type="match status" value="1"/>
</dbReference>
<dbReference type="GO" id="GO:0005886">
    <property type="term" value="C:plasma membrane"/>
    <property type="evidence" value="ECO:0007669"/>
    <property type="project" value="UniProtKB-SubCell"/>
</dbReference>
<dbReference type="Pfam" id="PF03631">
    <property type="entry name" value="Virul_fac_BrkB"/>
    <property type="match status" value="1"/>
</dbReference>
<evidence type="ECO:0000256" key="6">
    <source>
        <dbReference type="SAM" id="Phobius"/>
    </source>
</evidence>